<dbReference type="Gene3D" id="2.40.70.10">
    <property type="entry name" value="Acid Proteases"/>
    <property type="match status" value="1"/>
</dbReference>
<accession>A0A2G8KWH6</accession>
<evidence type="ECO:0000313" key="2">
    <source>
        <dbReference type="EMBL" id="PIK52351.1"/>
    </source>
</evidence>
<dbReference type="AlphaFoldDB" id="A0A2G8KWH6"/>
<name>A0A2G8KWH6_STIJA</name>
<comment type="caution">
    <text evidence="2">The sequence shown here is derived from an EMBL/GenBank/DDBJ whole genome shotgun (WGS) entry which is preliminary data.</text>
</comment>
<organism evidence="2 3">
    <name type="scientific">Stichopus japonicus</name>
    <name type="common">Sea cucumber</name>
    <dbReference type="NCBI Taxonomy" id="307972"/>
    <lineage>
        <taxon>Eukaryota</taxon>
        <taxon>Metazoa</taxon>
        <taxon>Echinodermata</taxon>
        <taxon>Eleutherozoa</taxon>
        <taxon>Echinozoa</taxon>
        <taxon>Holothuroidea</taxon>
        <taxon>Aspidochirotacea</taxon>
        <taxon>Aspidochirotida</taxon>
        <taxon>Stichopodidae</taxon>
        <taxon>Apostichopus</taxon>
    </lineage>
</organism>
<evidence type="ECO:0000256" key="1">
    <source>
        <dbReference type="SAM" id="MobiDB-lite"/>
    </source>
</evidence>
<keyword evidence="3" id="KW-1185">Reference proteome</keyword>
<dbReference type="InterPro" id="IPR021109">
    <property type="entry name" value="Peptidase_aspartic_dom_sf"/>
</dbReference>
<gene>
    <name evidence="2" type="ORF">BSL78_10751</name>
</gene>
<dbReference type="Proteomes" id="UP000230750">
    <property type="component" value="Unassembled WGS sequence"/>
</dbReference>
<sequence length="379" mass="42218">MELPKPVLAFKLLESAQLEHKDRQLVLTAVDYKEPDKMFEQMQNSLKKFFGQQSMPPPEAKEGVAVKTEPTFLTTQETAFFTGRGGYRGTGRGRYGYRQSGAPNYERPNTSGRGRGSRGGGRNMRGTAKHLNPIGPDGYPLKCSSCESIRHLLKDCPDSYENMQKRVFKADVKDEEAVLFTGNKQIETEVLMNEAVGAAILDSACSSTVAGQSWMTCYLDMLDEEKQARVMRSKSDTVFKFGGGKRLKSIEKVTIPCEIAGVKCQITTDVVDSDIPLLLGKPAMKKAKVKLDLENDCATIFGETVELQCTSSGHYCVPIVETTMPIGDTVEALLSVDERSTEENRKRIEKLHKQFAHPTAQKLKYLLEDADVLTRQLWI</sequence>
<protein>
    <submittedName>
        <fullName evidence="2">Uncharacterized protein</fullName>
    </submittedName>
</protein>
<feature type="region of interest" description="Disordered" evidence="1">
    <location>
        <begin position="91"/>
        <end position="133"/>
    </location>
</feature>
<evidence type="ECO:0000313" key="3">
    <source>
        <dbReference type="Proteomes" id="UP000230750"/>
    </source>
</evidence>
<proteinExistence type="predicted"/>
<reference evidence="2 3" key="1">
    <citation type="journal article" date="2017" name="PLoS Biol.">
        <title>The sea cucumber genome provides insights into morphological evolution and visceral regeneration.</title>
        <authorList>
            <person name="Zhang X."/>
            <person name="Sun L."/>
            <person name="Yuan J."/>
            <person name="Sun Y."/>
            <person name="Gao Y."/>
            <person name="Zhang L."/>
            <person name="Li S."/>
            <person name="Dai H."/>
            <person name="Hamel J.F."/>
            <person name="Liu C."/>
            <person name="Yu Y."/>
            <person name="Liu S."/>
            <person name="Lin W."/>
            <person name="Guo K."/>
            <person name="Jin S."/>
            <person name="Xu P."/>
            <person name="Storey K.B."/>
            <person name="Huan P."/>
            <person name="Zhang T."/>
            <person name="Zhou Y."/>
            <person name="Zhang J."/>
            <person name="Lin C."/>
            <person name="Li X."/>
            <person name="Xing L."/>
            <person name="Huo D."/>
            <person name="Sun M."/>
            <person name="Wang L."/>
            <person name="Mercier A."/>
            <person name="Li F."/>
            <person name="Yang H."/>
            <person name="Xiang J."/>
        </authorList>
    </citation>
    <scope>NUCLEOTIDE SEQUENCE [LARGE SCALE GENOMIC DNA]</scope>
    <source>
        <strain evidence="2">Shaxun</strain>
        <tissue evidence="2">Muscle</tissue>
    </source>
</reference>
<dbReference type="OrthoDB" id="10064933at2759"/>
<feature type="compositionally biased region" description="Gly residues" evidence="1">
    <location>
        <begin position="113"/>
        <end position="123"/>
    </location>
</feature>
<dbReference type="EMBL" id="MRZV01000332">
    <property type="protein sequence ID" value="PIK52351.1"/>
    <property type="molecule type" value="Genomic_DNA"/>
</dbReference>